<organism evidence="2 3">
    <name type="scientific">Neurospora tetraspora</name>
    <dbReference type="NCBI Taxonomy" id="94610"/>
    <lineage>
        <taxon>Eukaryota</taxon>
        <taxon>Fungi</taxon>
        <taxon>Dikarya</taxon>
        <taxon>Ascomycota</taxon>
        <taxon>Pezizomycotina</taxon>
        <taxon>Sordariomycetes</taxon>
        <taxon>Sordariomycetidae</taxon>
        <taxon>Sordariales</taxon>
        <taxon>Sordariaceae</taxon>
        <taxon>Neurospora</taxon>
    </lineage>
</organism>
<evidence type="ECO:0000256" key="1">
    <source>
        <dbReference type="SAM" id="MobiDB-lite"/>
    </source>
</evidence>
<proteinExistence type="predicted"/>
<accession>A0AAE0J714</accession>
<name>A0AAE0J714_9PEZI</name>
<feature type="region of interest" description="Disordered" evidence="1">
    <location>
        <begin position="139"/>
        <end position="167"/>
    </location>
</feature>
<dbReference type="EMBL" id="JAUEPP010000008">
    <property type="protein sequence ID" value="KAK3338094.1"/>
    <property type="molecule type" value="Genomic_DNA"/>
</dbReference>
<reference evidence="2" key="2">
    <citation type="submission" date="2023-06" db="EMBL/GenBank/DDBJ databases">
        <authorList>
            <consortium name="Lawrence Berkeley National Laboratory"/>
            <person name="Haridas S."/>
            <person name="Hensen N."/>
            <person name="Bonometti L."/>
            <person name="Westerberg I."/>
            <person name="Brannstrom I.O."/>
            <person name="Guillou S."/>
            <person name="Cros-Aarteil S."/>
            <person name="Calhoun S."/>
            <person name="Kuo A."/>
            <person name="Mondo S."/>
            <person name="Pangilinan J."/>
            <person name="Riley R."/>
            <person name="Labutti K."/>
            <person name="Andreopoulos B."/>
            <person name="Lipzen A."/>
            <person name="Chen C."/>
            <person name="Yanf M."/>
            <person name="Daum C."/>
            <person name="Ng V."/>
            <person name="Clum A."/>
            <person name="Steindorff A."/>
            <person name="Ohm R."/>
            <person name="Martin F."/>
            <person name="Silar P."/>
            <person name="Natvig D."/>
            <person name="Lalanne C."/>
            <person name="Gautier V."/>
            <person name="Ament-Velasquez S.L."/>
            <person name="Kruys A."/>
            <person name="Hutchinson M.I."/>
            <person name="Powell A.J."/>
            <person name="Barry K."/>
            <person name="Miller A.N."/>
            <person name="Grigoriev I.V."/>
            <person name="Debuchy R."/>
            <person name="Gladieux P."/>
            <person name="Thoren M.H."/>
            <person name="Johannesson H."/>
        </authorList>
    </citation>
    <scope>NUCLEOTIDE SEQUENCE</scope>
    <source>
        <strain evidence="2">CBS 560.94</strain>
    </source>
</reference>
<reference evidence="2" key="1">
    <citation type="journal article" date="2023" name="Mol. Phylogenet. Evol.">
        <title>Genome-scale phylogeny and comparative genomics of the fungal order Sordariales.</title>
        <authorList>
            <person name="Hensen N."/>
            <person name="Bonometti L."/>
            <person name="Westerberg I."/>
            <person name="Brannstrom I.O."/>
            <person name="Guillou S."/>
            <person name="Cros-Aarteil S."/>
            <person name="Calhoun S."/>
            <person name="Haridas S."/>
            <person name="Kuo A."/>
            <person name="Mondo S."/>
            <person name="Pangilinan J."/>
            <person name="Riley R."/>
            <person name="LaButti K."/>
            <person name="Andreopoulos B."/>
            <person name="Lipzen A."/>
            <person name="Chen C."/>
            <person name="Yan M."/>
            <person name="Daum C."/>
            <person name="Ng V."/>
            <person name="Clum A."/>
            <person name="Steindorff A."/>
            <person name="Ohm R.A."/>
            <person name="Martin F."/>
            <person name="Silar P."/>
            <person name="Natvig D.O."/>
            <person name="Lalanne C."/>
            <person name="Gautier V."/>
            <person name="Ament-Velasquez S.L."/>
            <person name="Kruys A."/>
            <person name="Hutchinson M.I."/>
            <person name="Powell A.J."/>
            <person name="Barry K."/>
            <person name="Miller A.N."/>
            <person name="Grigoriev I.V."/>
            <person name="Debuchy R."/>
            <person name="Gladieux P."/>
            <person name="Hiltunen Thoren M."/>
            <person name="Johannesson H."/>
        </authorList>
    </citation>
    <scope>NUCLEOTIDE SEQUENCE</scope>
    <source>
        <strain evidence="2">CBS 560.94</strain>
    </source>
</reference>
<protein>
    <submittedName>
        <fullName evidence="2">Uncharacterized protein</fullName>
    </submittedName>
</protein>
<evidence type="ECO:0000313" key="2">
    <source>
        <dbReference type="EMBL" id="KAK3338094.1"/>
    </source>
</evidence>
<feature type="compositionally biased region" description="Polar residues" evidence="1">
    <location>
        <begin position="150"/>
        <end position="161"/>
    </location>
</feature>
<gene>
    <name evidence="2" type="ORF">B0H65DRAFT_312323</name>
</gene>
<dbReference type="RefSeq" id="XP_062677545.1">
    <property type="nucleotide sequence ID" value="XM_062823320.1"/>
</dbReference>
<comment type="caution">
    <text evidence="2">The sequence shown here is derived from an EMBL/GenBank/DDBJ whole genome shotgun (WGS) entry which is preliminary data.</text>
</comment>
<dbReference type="GeneID" id="87860474"/>
<dbReference type="Proteomes" id="UP001278500">
    <property type="component" value="Unassembled WGS sequence"/>
</dbReference>
<keyword evidence="3" id="KW-1185">Reference proteome</keyword>
<dbReference type="AlphaFoldDB" id="A0AAE0J714"/>
<evidence type="ECO:0000313" key="3">
    <source>
        <dbReference type="Proteomes" id="UP001278500"/>
    </source>
</evidence>
<sequence>MRNNDYQTSVLAGFIIRFLYAINKIIIDANNIVIDAIISMDSFLWPLWTALALSVDETFHNAPAFFSCSSNQKTTSTGPASQLSTIINKTLQWIEPFLLPTPTSQEDTTITEESLEFLESRIDYLHNFFDATIAAMTITNPRSPKRDPSTGPSFINSSTPVRHTPVRSQVDPVAKTCAPGRYSVVFYEHSSGNADHAKKVLMVWHMPHPMDNMMGEASGVAQAVQVAGNLQEVVLQNKAPRPPLPSTS</sequence>